<protein>
    <submittedName>
        <fullName evidence="2">Uncharacterized protein</fullName>
    </submittedName>
</protein>
<reference evidence="2" key="1">
    <citation type="submission" date="2021-07" db="EMBL/GenBank/DDBJ databases">
        <title>New genus and species of the family Alcaligenaceae.</title>
        <authorList>
            <person name="Hahn M.W."/>
        </authorList>
    </citation>
    <scope>NUCLEOTIDE SEQUENCE</scope>
    <source>
        <strain evidence="2">LF4-65</strain>
    </source>
</reference>
<feature type="chain" id="PRO_5037901421" evidence="1">
    <location>
        <begin position="33"/>
        <end position="145"/>
    </location>
</feature>
<gene>
    <name evidence="2" type="ORF">KZZ10_02505</name>
</gene>
<dbReference type="EMBL" id="JAHXRI010000004">
    <property type="protein sequence ID" value="MBZ1349506.1"/>
    <property type="molecule type" value="Genomic_DNA"/>
</dbReference>
<evidence type="ECO:0000313" key="3">
    <source>
        <dbReference type="Proteomes" id="UP000739565"/>
    </source>
</evidence>
<dbReference type="Proteomes" id="UP000739565">
    <property type="component" value="Unassembled WGS sequence"/>
</dbReference>
<accession>A0A953T3L1</accession>
<dbReference type="AlphaFoldDB" id="A0A953T3L1"/>
<comment type="caution">
    <text evidence="2">The sequence shown here is derived from an EMBL/GenBank/DDBJ whole genome shotgun (WGS) entry which is preliminary data.</text>
</comment>
<feature type="signal peptide" evidence="1">
    <location>
        <begin position="1"/>
        <end position="32"/>
    </location>
</feature>
<evidence type="ECO:0000256" key="1">
    <source>
        <dbReference type="SAM" id="SignalP"/>
    </source>
</evidence>
<name>A0A953T3L1_9BURK</name>
<dbReference type="RefSeq" id="WP_259659927.1">
    <property type="nucleotide sequence ID" value="NZ_JAHXRI010000004.1"/>
</dbReference>
<keyword evidence="1" id="KW-0732">Signal</keyword>
<sequence>MKRVIKPRWALASIKKYLCVGGLLVVVTTACASDPNQLVLVDELLKIDTQAALVAARRSIVGTLERPGPAVVNDGETILLAIYGVGSSLTAELLIDAEPHVFRATRAQPVLGRTRRYTLERIAPPCIHLRKSEASEVFCLGTKQP</sequence>
<dbReference type="PROSITE" id="PS51257">
    <property type="entry name" value="PROKAR_LIPOPROTEIN"/>
    <property type="match status" value="1"/>
</dbReference>
<evidence type="ECO:0000313" key="2">
    <source>
        <dbReference type="EMBL" id="MBZ1349506.1"/>
    </source>
</evidence>
<organism evidence="2 3">
    <name type="scientific">Zwartia hollandica</name>
    <dbReference type="NCBI Taxonomy" id="324606"/>
    <lineage>
        <taxon>Bacteria</taxon>
        <taxon>Pseudomonadati</taxon>
        <taxon>Pseudomonadota</taxon>
        <taxon>Betaproteobacteria</taxon>
        <taxon>Burkholderiales</taxon>
        <taxon>Alcaligenaceae</taxon>
        <taxon>Zwartia</taxon>
    </lineage>
</organism>
<keyword evidence="3" id="KW-1185">Reference proteome</keyword>
<proteinExistence type="predicted"/>